<organism evidence="1 2">
    <name type="scientific">Nitrosospira multiformis</name>
    <dbReference type="NCBI Taxonomy" id="1231"/>
    <lineage>
        <taxon>Bacteria</taxon>
        <taxon>Pseudomonadati</taxon>
        <taxon>Pseudomonadota</taxon>
        <taxon>Betaproteobacteria</taxon>
        <taxon>Nitrosomonadales</taxon>
        <taxon>Nitrosomonadaceae</taxon>
        <taxon>Nitrosospira</taxon>
    </lineage>
</organism>
<gene>
    <name evidence="1" type="ORF">SAMN05216402_2976</name>
</gene>
<name>A0ABY0TJY4_9PROT</name>
<evidence type="ECO:0000313" key="1">
    <source>
        <dbReference type="EMBL" id="SDQ95489.1"/>
    </source>
</evidence>
<protein>
    <submittedName>
        <fullName evidence="1">Uncharacterized protein</fullName>
    </submittedName>
</protein>
<reference evidence="1 2" key="1">
    <citation type="submission" date="2016-10" db="EMBL/GenBank/DDBJ databases">
        <authorList>
            <person name="Varghese N."/>
            <person name="Submissions S."/>
        </authorList>
    </citation>
    <scope>NUCLEOTIDE SEQUENCE [LARGE SCALE GENOMIC DNA]</scope>
    <source>
        <strain evidence="1 2">Nl1</strain>
    </source>
</reference>
<accession>A0ABY0TJY4</accession>
<dbReference type="EMBL" id="FNKY01000001">
    <property type="protein sequence ID" value="SDQ95489.1"/>
    <property type="molecule type" value="Genomic_DNA"/>
</dbReference>
<proteinExistence type="predicted"/>
<sequence>MNDSTLDFLAVNLSKIETIAGGLPRISQRSGLKMKAEEILLLIDKARRAAFDMKAELIRSEVRLSRTEIRKRKGSETGGRNDHAIFLAVSD</sequence>
<keyword evidence="2" id="KW-1185">Reference proteome</keyword>
<comment type="caution">
    <text evidence="1">The sequence shown here is derived from an EMBL/GenBank/DDBJ whole genome shotgun (WGS) entry which is preliminary data.</text>
</comment>
<dbReference type="Proteomes" id="UP000183471">
    <property type="component" value="Unassembled WGS sequence"/>
</dbReference>
<evidence type="ECO:0000313" key="2">
    <source>
        <dbReference type="Proteomes" id="UP000183471"/>
    </source>
</evidence>